<evidence type="ECO:0000313" key="2">
    <source>
        <dbReference type="EMBL" id="SMO83683.1"/>
    </source>
</evidence>
<dbReference type="GO" id="GO:0003677">
    <property type="term" value="F:DNA binding"/>
    <property type="evidence" value="ECO:0007669"/>
    <property type="project" value="InterPro"/>
</dbReference>
<accession>A0A521EIE5</accession>
<evidence type="ECO:0000256" key="1">
    <source>
        <dbReference type="SAM" id="MobiDB-lite"/>
    </source>
</evidence>
<evidence type="ECO:0000313" key="3">
    <source>
        <dbReference type="Proteomes" id="UP000317315"/>
    </source>
</evidence>
<feature type="region of interest" description="Disordered" evidence="1">
    <location>
        <begin position="187"/>
        <end position="237"/>
    </location>
</feature>
<reference evidence="2 3" key="1">
    <citation type="submission" date="2017-05" db="EMBL/GenBank/DDBJ databases">
        <authorList>
            <person name="Varghese N."/>
            <person name="Submissions S."/>
        </authorList>
    </citation>
    <scope>NUCLEOTIDE SEQUENCE [LARGE SCALE GENOMIC DNA]</scope>
    <source>
        <strain evidence="2 3">DSM 16304</strain>
    </source>
</reference>
<keyword evidence="3" id="KW-1185">Reference proteome</keyword>
<organism evidence="2 3">
    <name type="scientific">Balnearium lithotrophicum</name>
    <dbReference type="NCBI Taxonomy" id="223788"/>
    <lineage>
        <taxon>Bacteria</taxon>
        <taxon>Pseudomonadati</taxon>
        <taxon>Aquificota</taxon>
        <taxon>Aquificia</taxon>
        <taxon>Desulfurobacteriales</taxon>
        <taxon>Desulfurobacteriaceae</taxon>
        <taxon>Balnearium</taxon>
    </lineage>
</organism>
<dbReference type="AlphaFoldDB" id="A0A521EIE5"/>
<protein>
    <submittedName>
        <fullName evidence="2">Phage recombination protein Bet</fullName>
    </submittedName>
</protein>
<gene>
    <name evidence="2" type="ORF">SAMN06269117_1422</name>
</gene>
<dbReference type="GO" id="GO:0006310">
    <property type="term" value="P:DNA recombination"/>
    <property type="evidence" value="ECO:0007669"/>
    <property type="project" value="InterPro"/>
</dbReference>
<dbReference type="Pfam" id="PF03837">
    <property type="entry name" value="RecT"/>
    <property type="match status" value="1"/>
</dbReference>
<name>A0A521EIE5_9BACT</name>
<dbReference type="OrthoDB" id="7889018at2"/>
<dbReference type="EMBL" id="FXTM01000042">
    <property type="protein sequence ID" value="SMO83683.1"/>
    <property type="molecule type" value="Genomic_DNA"/>
</dbReference>
<dbReference type="NCBIfam" id="TIGR01913">
    <property type="entry name" value="bet_lambda"/>
    <property type="match status" value="1"/>
</dbReference>
<feature type="compositionally biased region" description="Acidic residues" evidence="1">
    <location>
        <begin position="189"/>
        <end position="214"/>
    </location>
</feature>
<dbReference type="Proteomes" id="UP000317315">
    <property type="component" value="Unassembled WGS sequence"/>
</dbReference>
<proteinExistence type="predicted"/>
<dbReference type="InterPro" id="IPR018330">
    <property type="entry name" value="RecT_fam"/>
</dbReference>
<feature type="compositionally biased region" description="Basic and acidic residues" evidence="1">
    <location>
        <begin position="215"/>
        <end position="237"/>
    </location>
</feature>
<dbReference type="InterPro" id="IPR010183">
    <property type="entry name" value="Phage_lambda_Bet"/>
</dbReference>
<dbReference type="RefSeq" id="WP_142936278.1">
    <property type="nucleotide sequence ID" value="NZ_FXTM01000042.1"/>
</dbReference>
<sequence>METKTSSSNKVKIYVADDGTEWTKEEIRNYLKYNVSSDNITEEDVEEFFRYCKSQKLNPYDIHLQKYGDGKPVVVISKYAFLKRAEKSGKFAGYRAGVVVERNGKLIYREGSIVLKGETLVGGWAEAYRKDWKVPAKVEVGLDEYMRRDRNGKPFPMWKEKPATMIRKVALVHALREAFPSEVGGLEVVSDDVDGDSGELEVDSYEEAQEEGQEKEEKKKEDGEGEQKEEQKRVGKKELKRIWALATKVFGGEGKTKEDVKNSLHQLMESEFGKTSSKELTPEEASKLIEMLETAKRKIDEWEKIKNPEF</sequence>